<feature type="region of interest" description="Disordered" evidence="2">
    <location>
        <begin position="1104"/>
        <end position="1132"/>
    </location>
</feature>
<dbReference type="Pfam" id="PF24674">
    <property type="entry name" value="MACPF_SNTX"/>
    <property type="match status" value="1"/>
</dbReference>
<dbReference type="InterPro" id="IPR056072">
    <property type="entry name" value="SNTX_MACPF/CDC-like_dom"/>
</dbReference>
<dbReference type="STRING" id="426428.A0A0D2YBJ4"/>
<dbReference type="InterPro" id="IPR027417">
    <property type="entry name" value="P-loop_NTPase"/>
</dbReference>
<dbReference type="EnsemblFungi" id="FOXG_13672T0">
    <property type="protein sequence ID" value="FOXG_13672P0"/>
    <property type="gene ID" value="FOXG_13672"/>
</dbReference>
<reference evidence="6" key="2">
    <citation type="submission" date="2025-08" db="UniProtKB">
        <authorList>
            <consortium name="EnsemblFungi"/>
        </authorList>
    </citation>
    <scope>IDENTIFICATION</scope>
    <source>
        <strain evidence="6">4287 / CBS 123668 / FGSC 9935 / NRRL 34936</strain>
    </source>
</reference>
<dbReference type="AlphaFoldDB" id="A0A0D2YBJ4"/>
<dbReference type="Gene3D" id="3.40.50.300">
    <property type="entry name" value="P-loop containing nucleotide triphosphate hydrolases"/>
    <property type="match status" value="1"/>
</dbReference>
<proteinExistence type="predicted"/>
<evidence type="ECO:0000256" key="1">
    <source>
        <dbReference type="SAM" id="Coils"/>
    </source>
</evidence>
<dbReference type="SUPFAM" id="SSF52540">
    <property type="entry name" value="P-loop containing nucleoside triphosphate hydrolases"/>
    <property type="match status" value="1"/>
</dbReference>
<evidence type="ECO:0000313" key="6">
    <source>
        <dbReference type="EnsemblFungi" id="FOXG_13672P0"/>
    </source>
</evidence>
<sequence length="1144" mass="131282">MAEIVRPALGQQVAIGTLYDARVDQFLQSSILPPNLPRGIVLRGILPPSDQLQNWMAEGSDHASRFRAMRVDDNLAASILSGSINLEGSANFLKDSTVDENTLCGAVRHFFNTYKDVLDINRGAFRAGGAPAMFLPPDPRSTHVVTSVRWGLQSILTMKHRIADPSQQVALKLSFQRDLMELNAIVNSIYSLDFSNDLASQRLELDYEFKLYTDIQRDRGIGKETLPVMCRFVQLGPQQITHTPDEAGYPMEYTLHPIQVLRHLMPGGGPHQALRAITNIDPFFIPFDNWNACTEKLEEYRHSLVGREQYLARSHIDEVDASIALLETSRKNLQMTLQRTVASIKDGTVHEHRLEYLYADHESSARQISMIAGQQSDKLRFIEQCLNSGATYIGFNGACINERTLSHDPPPYRFLFNNAVLKSSSSWNEHCTTLREFLHNPQTQNQVFIVDCDAPSEYRELGAPIFGPIRTMLKPVIEVSEYRDTSAERRSPTRQAEHRQQPQRCIARCDPGEMDFGTRRPAERRLVRIPCPGPSCDSHLSREWACATCNTPLEFGSTNNCIYCDCGSVAYDSWDFKCNSDSHGRGFDRYHTDELYRLLTRSKRPDCRNILVLGQTGVGKSTFINSFVNFLTFESFDEAKSALKLEYKVPCSFSVSHWNSSDLDQELESRTIRVGSGDDEHDGTTGDSATQRTSVYRVTYNDTKYRIIDTPGIGDTRGPETDNKNIKDIMNTLKRYKELHGILILLKTNEARLTATINFCFGELLSHLHRSAVANVVFGFTHTLISNYAPGDALKPLQSYLKNNTTVELTISQEIRKNLSLLEEKMAELNDMRLTGDELRKKLHLERIKVVPTKLDKPRTVCKNKHCCEFKSNSNGEVVPFYKSICHEDCRLPGVTEECVGHPELIKCRAFKETKDKTCKNCKHSWQEHMHFFYELTESKVKVKDKDVERRLRDNASDMALRQEGIERFQQLEKEYRSEQKQLRKATAQFVAYLREHSANAFNDATEKYYDQLIKIEIGKIQFGKDHRLNVDANKRKLRGLTDDRDRHLELVKTIQENMHAPRDQTEALLTQDGVEQLIRDLYNLKHFGKNLRSLRDEITHYKNHGKRSYHRHRSRSRRSERSLETRQDRSRRTSKWSQLAWWP</sequence>
<feature type="coiled-coil region" evidence="1">
    <location>
        <begin position="812"/>
        <end position="842"/>
    </location>
</feature>
<reference evidence="7" key="1">
    <citation type="journal article" date="2012" name="Mol. Plant Microbe Interact.">
        <title>A highly conserved effector in Fusarium oxysporum is required for full virulence on Arabidopsis.</title>
        <authorList>
            <person name="Thatcher L.F."/>
            <person name="Gardiner D.M."/>
            <person name="Kazan K."/>
            <person name="Manners J."/>
        </authorList>
    </citation>
    <scope>NUCLEOTIDE SEQUENCE [LARGE SCALE GENOMIC DNA]</scope>
    <source>
        <strain evidence="7">Fo5176</strain>
    </source>
</reference>
<dbReference type="PANTHER" id="PTHR32046:SF11">
    <property type="entry name" value="IMMUNE-ASSOCIATED NUCLEOTIDE-BINDING PROTEIN 10-LIKE"/>
    <property type="match status" value="1"/>
</dbReference>
<evidence type="ECO:0000256" key="2">
    <source>
        <dbReference type="SAM" id="MobiDB-lite"/>
    </source>
</evidence>
<feature type="domain" description="SNTX MACPF/CDC-like" evidence="3">
    <location>
        <begin position="4"/>
        <end position="158"/>
    </location>
</feature>
<feature type="coiled-coil region" evidence="1">
    <location>
        <begin position="962"/>
        <end position="989"/>
    </location>
</feature>
<evidence type="ECO:0000259" key="3">
    <source>
        <dbReference type="Pfam" id="PF24674"/>
    </source>
</evidence>
<name>A0A0D2YBJ4_FUSOF</name>
<organism evidence="6 7">
    <name type="scientific">Fusarium oxysporum (strain Fo5176)</name>
    <name type="common">Fusarium vascular wilt</name>
    <dbReference type="NCBI Taxonomy" id="660025"/>
    <lineage>
        <taxon>Eukaryota</taxon>
        <taxon>Fungi</taxon>
        <taxon>Dikarya</taxon>
        <taxon>Ascomycota</taxon>
        <taxon>Pezizomycotina</taxon>
        <taxon>Sordariomycetes</taxon>
        <taxon>Hypocreomycetidae</taxon>
        <taxon>Hypocreales</taxon>
        <taxon>Nectriaceae</taxon>
        <taxon>Fusarium</taxon>
        <taxon>Fusarium oxysporum species complex</taxon>
    </lineage>
</organism>
<feature type="compositionally biased region" description="Basic residues" evidence="2">
    <location>
        <begin position="1104"/>
        <end position="1117"/>
    </location>
</feature>
<dbReference type="Pfam" id="PF24676">
    <property type="entry name" value="DUF7656"/>
    <property type="match status" value="1"/>
</dbReference>
<dbReference type="InterPro" id="IPR056073">
    <property type="entry name" value="DUF7656"/>
</dbReference>
<keyword evidence="1" id="KW-0175">Coiled coil</keyword>
<feature type="compositionally biased region" description="Basic and acidic residues" evidence="2">
    <location>
        <begin position="1118"/>
        <end position="1132"/>
    </location>
</feature>
<evidence type="ECO:0000259" key="4">
    <source>
        <dbReference type="Pfam" id="PF24676"/>
    </source>
</evidence>
<dbReference type="Proteomes" id="UP000002489">
    <property type="component" value="Unassembled WGS sequence"/>
</dbReference>
<evidence type="ECO:0000259" key="5">
    <source>
        <dbReference type="Pfam" id="PF26633"/>
    </source>
</evidence>
<dbReference type="InterPro" id="IPR058519">
    <property type="entry name" value="DUF8206"/>
</dbReference>
<evidence type="ECO:0000313" key="7">
    <source>
        <dbReference type="Proteomes" id="UP000002489"/>
    </source>
</evidence>
<accession>A0A0D2YBJ4</accession>
<dbReference type="PANTHER" id="PTHR32046">
    <property type="entry name" value="G DOMAIN-CONTAINING PROTEIN"/>
    <property type="match status" value="1"/>
</dbReference>
<feature type="domain" description="DUF7656" evidence="4">
    <location>
        <begin position="385"/>
        <end position="470"/>
    </location>
</feature>
<feature type="domain" description="DUF8206" evidence="5">
    <location>
        <begin position="854"/>
        <end position="935"/>
    </location>
</feature>
<protein>
    <recommendedName>
        <fullName evidence="8">G domain-containing protein</fullName>
    </recommendedName>
</protein>
<dbReference type="Pfam" id="PF26633">
    <property type="entry name" value="DUF8206"/>
    <property type="match status" value="1"/>
</dbReference>
<evidence type="ECO:0008006" key="8">
    <source>
        <dbReference type="Google" id="ProtNLM"/>
    </source>
</evidence>